<dbReference type="Proteomes" id="UP000601597">
    <property type="component" value="Unassembled WGS sequence"/>
</dbReference>
<sequence length="225" mass="24836">MDALLSYHPRDFLLFSPRVYWALVTGNNESWWPLAILAPLAGVLVVWLIARRGSQGRRLALASAGALWWFVTWSFLWQQYRAINWAVDWAIPALVILGALLLVFAMTTGPVTACRPHRYRIGLMLVIWGTLIHPLGFLLDDRRMQAADTWLLFPDPLALTTLGIALTTLAGWRLALALPVPLLWSMTGGATLLGLESPIGWAMLIAAGIAVAGWLPLTQSQRGTC</sequence>
<dbReference type="Pfam" id="PF19540">
    <property type="entry name" value="DUF6064"/>
    <property type="match status" value="1"/>
</dbReference>
<keyword evidence="1" id="KW-0812">Transmembrane</keyword>
<reference evidence="3" key="1">
    <citation type="journal article" date="2019" name="Int. J. Syst. Evol. Microbiol.">
        <title>The Global Catalogue of Microorganisms (GCM) 10K type strain sequencing project: providing services to taxonomists for standard genome sequencing and annotation.</title>
        <authorList>
            <consortium name="The Broad Institute Genomics Platform"/>
            <consortium name="The Broad Institute Genome Sequencing Center for Infectious Disease"/>
            <person name="Wu L."/>
            <person name="Ma J."/>
        </authorList>
    </citation>
    <scope>NUCLEOTIDE SEQUENCE [LARGE SCALE GENOMIC DNA]</scope>
    <source>
        <strain evidence="3">KCTC 22280</strain>
    </source>
</reference>
<keyword evidence="1" id="KW-0472">Membrane</keyword>
<name>A0ABQ3AJK0_9GAMM</name>
<accession>A0ABQ3AJK0</accession>
<evidence type="ECO:0008006" key="4">
    <source>
        <dbReference type="Google" id="ProtNLM"/>
    </source>
</evidence>
<dbReference type="RefSeq" id="WP_189571313.1">
    <property type="nucleotide sequence ID" value="NZ_BMXV01000001.1"/>
</dbReference>
<organism evidence="2 3">
    <name type="scientific">Marinobacter zhanjiangensis</name>
    <dbReference type="NCBI Taxonomy" id="578215"/>
    <lineage>
        <taxon>Bacteria</taxon>
        <taxon>Pseudomonadati</taxon>
        <taxon>Pseudomonadota</taxon>
        <taxon>Gammaproteobacteria</taxon>
        <taxon>Pseudomonadales</taxon>
        <taxon>Marinobacteraceae</taxon>
        <taxon>Marinobacter</taxon>
    </lineage>
</organism>
<feature type="transmembrane region" description="Helical" evidence="1">
    <location>
        <begin position="59"/>
        <end position="77"/>
    </location>
</feature>
<proteinExistence type="predicted"/>
<feature type="transmembrane region" description="Helical" evidence="1">
    <location>
        <begin position="151"/>
        <end position="169"/>
    </location>
</feature>
<gene>
    <name evidence="2" type="ORF">GCM10007071_01220</name>
</gene>
<evidence type="ECO:0000256" key="1">
    <source>
        <dbReference type="SAM" id="Phobius"/>
    </source>
</evidence>
<protein>
    <recommendedName>
        <fullName evidence="4">MFS transporter permease</fullName>
    </recommendedName>
</protein>
<dbReference type="InterPro" id="IPR045708">
    <property type="entry name" value="DUF6064"/>
</dbReference>
<feature type="transmembrane region" description="Helical" evidence="1">
    <location>
        <begin position="199"/>
        <end position="217"/>
    </location>
</feature>
<dbReference type="EMBL" id="BMXV01000001">
    <property type="protein sequence ID" value="GGY58832.1"/>
    <property type="molecule type" value="Genomic_DNA"/>
</dbReference>
<feature type="transmembrane region" description="Helical" evidence="1">
    <location>
        <begin position="121"/>
        <end position="139"/>
    </location>
</feature>
<keyword evidence="3" id="KW-1185">Reference proteome</keyword>
<evidence type="ECO:0000313" key="2">
    <source>
        <dbReference type="EMBL" id="GGY58832.1"/>
    </source>
</evidence>
<keyword evidence="1" id="KW-1133">Transmembrane helix</keyword>
<evidence type="ECO:0000313" key="3">
    <source>
        <dbReference type="Proteomes" id="UP000601597"/>
    </source>
</evidence>
<feature type="transmembrane region" description="Helical" evidence="1">
    <location>
        <begin position="89"/>
        <end position="109"/>
    </location>
</feature>
<comment type="caution">
    <text evidence="2">The sequence shown here is derived from an EMBL/GenBank/DDBJ whole genome shotgun (WGS) entry which is preliminary data.</text>
</comment>
<feature type="transmembrane region" description="Helical" evidence="1">
    <location>
        <begin position="31"/>
        <end position="50"/>
    </location>
</feature>